<name>A0ABS1HDC0_9BACL</name>
<accession>A0ABS1HDC0</accession>
<evidence type="ECO:0008006" key="3">
    <source>
        <dbReference type="Google" id="ProtNLM"/>
    </source>
</evidence>
<gene>
    <name evidence="1" type="ORF">JFL43_21885</name>
</gene>
<reference evidence="1 2" key="1">
    <citation type="submission" date="2020-12" db="EMBL/GenBank/DDBJ databases">
        <title>YIM B01967 draft genome.</title>
        <authorList>
            <person name="Yan X."/>
        </authorList>
    </citation>
    <scope>NUCLEOTIDE SEQUENCE [LARGE SCALE GENOMIC DNA]</scope>
    <source>
        <strain evidence="1 2">YIM B01967</strain>
    </source>
</reference>
<sequence>MNKYRKENIEAMQRIAIKNNTRLYGYSLSKTDVTELALRQYINQQEKLLKKYCAKLCK</sequence>
<dbReference type="EMBL" id="JAEOAH010000070">
    <property type="protein sequence ID" value="MBK3497413.1"/>
    <property type="molecule type" value="Genomic_DNA"/>
</dbReference>
<dbReference type="Proteomes" id="UP000618943">
    <property type="component" value="Unassembled WGS sequence"/>
</dbReference>
<protein>
    <recommendedName>
        <fullName evidence="3">Aspartyl-phosphate phosphatase Spo0E family protein</fullName>
    </recommendedName>
</protein>
<dbReference type="RefSeq" id="WP_200750684.1">
    <property type="nucleotide sequence ID" value="NZ_JAEOAH010000070.1"/>
</dbReference>
<evidence type="ECO:0000313" key="1">
    <source>
        <dbReference type="EMBL" id="MBK3497413.1"/>
    </source>
</evidence>
<evidence type="ECO:0000313" key="2">
    <source>
        <dbReference type="Proteomes" id="UP000618943"/>
    </source>
</evidence>
<comment type="caution">
    <text evidence="1">The sequence shown here is derived from an EMBL/GenBank/DDBJ whole genome shotgun (WGS) entry which is preliminary data.</text>
</comment>
<proteinExistence type="predicted"/>
<organism evidence="1 2">
    <name type="scientific">Viridibacillus soli</name>
    <dbReference type="NCBI Taxonomy" id="2798301"/>
    <lineage>
        <taxon>Bacteria</taxon>
        <taxon>Bacillati</taxon>
        <taxon>Bacillota</taxon>
        <taxon>Bacilli</taxon>
        <taxon>Bacillales</taxon>
        <taxon>Caryophanaceae</taxon>
        <taxon>Viridibacillus</taxon>
    </lineage>
</organism>
<keyword evidence="2" id="KW-1185">Reference proteome</keyword>